<dbReference type="Gene3D" id="3.40.50.1820">
    <property type="entry name" value="alpha/beta hydrolase"/>
    <property type="match status" value="1"/>
</dbReference>
<comment type="caution">
    <text evidence="4">The sequence shown here is derived from an EMBL/GenBank/DDBJ whole genome shotgun (WGS) entry which is preliminary data.</text>
</comment>
<dbReference type="GO" id="GO:0004806">
    <property type="term" value="F:triacylglycerol lipase activity"/>
    <property type="evidence" value="ECO:0007669"/>
    <property type="project" value="TreeGrafter"/>
</dbReference>
<dbReference type="PANTHER" id="PTHR48081:SF30">
    <property type="entry name" value="ACETYL-HYDROLASE LIPR-RELATED"/>
    <property type="match status" value="1"/>
</dbReference>
<comment type="similarity">
    <text evidence="1">Belongs to the 'GDXG' lipolytic enzyme family.</text>
</comment>
<name>A0A6N6VFD9_9HYPH</name>
<sequence>MSLQLLLINPMMRFQVKRRFKKNPDVMTLRPVMQAMEPQNAKLPADVTAQQITLGGVPVEKLTATAAESSGAFFYIHGGGWVAGSPRTHRPLTHRLATQTGMAVYAVDYRLAPEHVFPAGLDDCVAAYRALLEEVPAHEIVVGGDSAGGNLALALALRLKAEGIPLPAALVCLSPATDLAATGGSRISNAKRDALFVEEMMETVEGRYCPGADPLNPYISPLHGDVANLPPTLFHVGDTEMLLDDSTRMADKMRAAAVSVTIKVWPKVPHVWHLMADLLPEARQAIDEIVVFVQIHRRAASGLEKAS</sequence>
<dbReference type="InterPro" id="IPR002168">
    <property type="entry name" value="Lipase_GDXG_HIS_AS"/>
</dbReference>
<dbReference type="PANTHER" id="PTHR48081">
    <property type="entry name" value="AB HYDROLASE SUPERFAMILY PROTEIN C4A8.06C"/>
    <property type="match status" value="1"/>
</dbReference>
<dbReference type="Pfam" id="PF07859">
    <property type="entry name" value="Abhydrolase_3"/>
    <property type="match status" value="1"/>
</dbReference>
<keyword evidence="2 4" id="KW-0378">Hydrolase</keyword>
<proteinExistence type="inferred from homology"/>
<dbReference type="PROSITE" id="PS01173">
    <property type="entry name" value="LIPASE_GDXG_HIS"/>
    <property type="match status" value="1"/>
</dbReference>
<reference evidence="4 5" key="1">
    <citation type="submission" date="2019-09" db="EMBL/GenBank/DDBJ databases">
        <title>Parvibaculum sedimenti sp. nov., isolated from sediment.</title>
        <authorList>
            <person name="Wang Y."/>
        </authorList>
    </citation>
    <scope>NUCLEOTIDE SEQUENCE [LARGE SCALE GENOMIC DNA]</scope>
    <source>
        <strain evidence="4 5">HXT-9</strain>
    </source>
</reference>
<evidence type="ECO:0000313" key="4">
    <source>
        <dbReference type="EMBL" id="KAB7739509.1"/>
    </source>
</evidence>
<dbReference type="Proteomes" id="UP000468901">
    <property type="component" value="Unassembled WGS sequence"/>
</dbReference>
<dbReference type="InterPro" id="IPR029058">
    <property type="entry name" value="AB_hydrolase_fold"/>
</dbReference>
<evidence type="ECO:0000256" key="2">
    <source>
        <dbReference type="ARBA" id="ARBA00022801"/>
    </source>
</evidence>
<dbReference type="AlphaFoldDB" id="A0A6N6VFD9"/>
<dbReference type="InterPro" id="IPR050300">
    <property type="entry name" value="GDXG_lipolytic_enzyme"/>
</dbReference>
<evidence type="ECO:0000313" key="5">
    <source>
        <dbReference type="Proteomes" id="UP000468901"/>
    </source>
</evidence>
<evidence type="ECO:0000256" key="1">
    <source>
        <dbReference type="ARBA" id="ARBA00010515"/>
    </source>
</evidence>
<evidence type="ECO:0000259" key="3">
    <source>
        <dbReference type="Pfam" id="PF07859"/>
    </source>
</evidence>
<dbReference type="InterPro" id="IPR013094">
    <property type="entry name" value="AB_hydrolase_3"/>
</dbReference>
<dbReference type="SUPFAM" id="SSF53474">
    <property type="entry name" value="alpha/beta-Hydrolases"/>
    <property type="match status" value="1"/>
</dbReference>
<accession>A0A6N6VFD9</accession>
<protein>
    <submittedName>
        <fullName evidence="4">Alpha/beta fold hydrolase</fullName>
    </submittedName>
</protein>
<dbReference type="RefSeq" id="WP_152216680.1">
    <property type="nucleotide sequence ID" value="NZ_JBAQYD010000099.1"/>
</dbReference>
<gene>
    <name evidence="4" type="ORF">F2P47_12380</name>
</gene>
<feature type="domain" description="Alpha/beta hydrolase fold-3" evidence="3">
    <location>
        <begin position="74"/>
        <end position="273"/>
    </location>
</feature>
<dbReference type="EMBL" id="WESC01000010">
    <property type="protein sequence ID" value="KAB7739509.1"/>
    <property type="molecule type" value="Genomic_DNA"/>
</dbReference>
<organism evidence="4 5">
    <name type="scientific">Parvibaculum sedimenti</name>
    <dbReference type="NCBI Taxonomy" id="2608632"/>
    <lineage>
        <taxon>Bacteria</taxon>
        <taxon>Pseudomonadati</taxon>
        <taxon>Pseudomonadota</taxon>
        <taxon>Alphaproteobacteria</taxon>
        <taxon>Hyphomicrobiales</taxon>
        <taxon>Parvibaculaceae</taxon>
        <taxon>Parvibaculum</taxon>
    </lineage>
</organism>
<keyword evidence="5" id="KW-1185">Reference proteome</keyword>